<proteinExistence type="predicted"/>
<sequence>MERFLEINQTINKPIKIVEEALTEGFNMHKKMGMIETVNYFPFSHKHSAQFAISLLCPKVNSAFVTVTTRQHSKSKNQTELNYIIDYESDKIGVIEKFYNNITFKPIVKYRSQMLLLDFKYRVEKWM</sequence>
<comment type="caution">
    <text evidence="1">The sequence shown here is derived from an EMBL/GenBank/DDBJ whole genome shotgun (WGS) entry which is preliminary data.</text>
</comment>
<dbReference type="Proteomes" id="UP001500507">
    <property type="component" value="Unassembled WGS sequence"/>
</dbReference>
<evidence type="ECO:0000313" key="1">
    <source>
        <dbReference type="EMBL" id="GAA0873365.1"/>
    </source>
</evidence>
<accession>A0ABN1MJE3</accession>
<reference evidence="1 2" key="1">
    <citation type="journal article" date="2019" name="Int. J. Syst. Evol. Microbiol.">
        <title>The Global Catalogue of Microorganisms (GCM) 10K type strain sequencing project: providing services to taxonomists for standard genome sequencing and annotation.</title>
        <authorList>
            <consortium name="The Broad Institute Genomics Platform"/>
            <consortium name="The Broad Institute Genome Sequencing Center for Infectious Disease"/>
            <person name="Wu L."/>
            <person name="Ma J."/>
        </authorList>
    </citation>
    <scope>NUCLEOTIDE SEQUENCE [LARGE SCALE GENOMIC DNA]</scope>
    <source>
        <strain evidence="1 2">JCM 16082</strain>
    </source>
</reference>
<dbReference type="RefSeq" id="WP_343768279.1">
    <property type="nucleotide sequence ID" value="NZ_BAAAFG010000016.1"/>
</dbReference>
<gene>
    <name evidence="1" type="ORF">GCM10009117_25120</name>
</gene>
<keyword evidence="2" id="KW-1185">Reference proteome</keyword>
<organism evidence="1 2">
    <name type="scientific">Gangjinia marincola</name>
    <dbReference type="NCBI Taxonomy" id="578463"/>
    <lineage>
        <taxon>Bacteria</taxon>
        <taxon>Pseudomonadati</taxon>
        <taxon>Bacteroidota</taxon>
        <taxon>Flavobacteriia</taxon>
        <taxon>Flavobacteriales</taxon>
        <taxon>Flavobacteriaceae</taxon>
        <taxon>Gangjinia</taxon>
    </lineage>
</organism>
<name>A0ABN1MJE3_9FLAO</name>
<protein>
    <submittedName>
        <fullName evidence="1">Uncharacterized protein</fullName>
    </submittedName>
</protein>
<dbReference type="EMBL" id="BAAAFG010000016">
    <property type="protein sequence ID" value="GAA0873365.1"/>
    <property type="molecule type" value="Genomic_DNA"/>
</dbReference>
<evidence type="ECO:0000313" key="2">
    <source>
        <dbReference type="Proteomes" id="UP001500507"/>
    </source>
</evidence>